<organism evidence="2 3">
    <name type="scientific">Candidatus Gottesmanbacteria bacterium RBG_13_45_10</name>
    <dbReference type="NCBI Taxonomy" id="1798370"/>
    <lineage>
        <taxon>Bacteria</taxon>
        <taxon>Candidatus Gottesmaniibacteriota</taxon>
    </lineage>
</organism>
<evidence type="ECO:0008006" key="4">
    <source>
        <dbReference type="Google" id="ProtNLM"/>
    </source>
</evidence>
<dbReference type="AlphaFoldDB" id="A0A1F5ZHT5"/>
<evidence type="ECO:0000313" key="2">
    <source>
        <dbReference type="EMBL" id="OGG11905.1"/>
    </source>
</evidence>
<dbReference type="SUPFAM" id="SSF49503">
    <property type="entry name" value="Cupredoxins"/>
    <property type="match status" value="1"/>
</dbReference>
<protein>
    <recommendedName>
        <fullName evidence="4">EfeO-type cupredoxin-like domain-containing protein</fullName>
    </recommendedName>
</protein>
<sequence length="162" mass="16701">MNNKIFLGLLILAAGVLVGWYVLKGPSNSGGTANNPSQQQQTTPSGASGALAPLTGSGASGASDLTKGGVTERTVVAYTDLGFAPSPVTVKQGTTVTFVNNSSRGMWVASDVHPTHLLLPGFDELSSAVKGGTYDYTFVKVGTWTYHNHVNPSDTGSVTVTK</sequence>
<gene>
    <name evidence="2" type="ORF">A2Z00_00945</name>
</gene>
<dbReference type="Gene3D" id="2.60.40.420">
    <property type="entry name" value="Cupredoxins - blue copper proteins"/>
    <property type="match status" value="1"/>
</dbReference>
<comment type="caution">
    <text evidence="2">The sequence shown here is derived from an EMBL/GenBank/DDBJ whole genome shotgun (WGS) entry which is preliminary data.</text>
</comment>
<dbReference type="EMBL" id="MFIZ01000011">
    <property type="protein sequence ID" value="OGG11905.1"/>
    <property type="molecule type" value="Genomic_DNA"/>
</dbReference>
<evidence type="ECO:0000313" key="3">
    <source>
        <dbReference type="Proteomes" id="UP000177268"/>
    </source>
</evidence>
<dbReference type="Proteomes" id="UP000177268">
    <property type="component" value="Unassembled WGS sequence"/>
</dbReference>
<dbReference type="STRING" id="1798370.A2Z00_00945"/>
<dbReference type="InterPro" id="IPR008972">
    <property type="entry name" value="Cupredoxin"/>
</dbReference>
<evidence type="ECO:0000256" key="1">
    <source>
        <dbReference type="SAM" id="MobiDB-lite"/>
    </source>
</evidence>
<feature type="compositionally biased region" description="Polar residues" evidence="1">
    <location>
        <begin position="29"/>
        <end position="46"/>
    </location>
</feature>
<name>A0A1F5ZHT5_9BACT</name>
<reference evidence="2 3" key="1">
    <citation type="journal article" date="2016" name="Nat. Commun.">
        <title>Thousands of microbial genomes shed light on interconnected biogeochemical processes in an aquifer system.</title>
        <authorList>
            <person name="Anantharaman K."/>
            <person name="Brown C.T."/>
            <person name="Hug L.A."/>
            <person name="Sharon I."/>
            <person name="Castelle C.J."/>
            <person name="Probst A.J."/>
            <person name="Thomas B.C."/>
            <person name="Singh A."/>
            <person name="Wilkins M.J."/>
            <person name="Karaoz U."/>
            <person name="Brodie E.L."/>
            <person name="Williams K.H."/>
            <person name="Hubbard S.S."/>
            <person name="Banfield J.F."/>
        </authorList>
    </citation>
    <scope>NUCLEOTIDE SEQUENCE [LARGE SCALE GENOMIC DNA]</scope>
</reference>
<feature type="region of interest" description="Disordered" evidence="1">
    <location>
        <begin position="29"/>
        <end position="53"/>
    </location>
</feature>
<accession>A0A1F5ZHT5</accession>
<proteinExistence type="predicted"/>